<dbReference type="OrthoDB" id="9798415at2"/>
<feature type="transmembrane region" description="Helical" evidence="1">
    <location>
        <begin position="428"/>
        <end position="448"/>
    </location>
</feature>
<dbReference type="PANTHER" id="PTHR32063:SF0">
    <property type="entry name" value="SWARMING MOTILITY PROTEIN SWRC"/>
    <property type="match status" value="1"/>
</dbReference>
<dbReference type="AlphaFoldDB" id="A0A1M5R225"/>
<gene>
    <name evidence="2" type="ORF">SAMN05444003_2453</name>
</gene>
<dbReference type="EMBL" id="FQXB01000003">
    <property type="protein sequence ID" value="SHH20221.1"/>
    <property type="molecule type" value="Genomic_DNA"/>
</dbReference>
<feature type="transmembrane region" description="Helical" evidence="1">
    <location>
        <begin position="959"/>
        <end position="982"/>
    </location>
</feature>
<feature type="transmembrane region" description="Helical" evidence="1">
    <location>
        <begin position="460"/>
        <end position="487"/>
    </location>
</feature>
<dbReference type="Gene3D" id="1.20.1640.10">
    <property type="entry name" value="Multidrug efflux transporter AcrB transmembrane domain"/>
    <property type="match status" value="2"/>
</dbReference>
<dbReference type="STRING" id="1508389.SAMN05444003_2453"/>
<feature type="transmembrane region" description="Helical" evidence="1">
    <location>
        <begin position="383"/>
        <end position="407"/>
    </location>
</feature>
<sequence>MSAFIDAAFSRSRLVVLLLILLFSVGLISYVSIAKESWPEIVRPTFFINTGLDGISPSDSERLLVEPLERELGSLPGLDRIESFAGEGSAYVIAEFRPGGNVDEALDNVREAVDRVQGDMPSEAYDITVAELDMSQLPIMLLILSGPVPERTLNQLADSVEEVVSSIDGVLEVGVVGKRSEFIEVLIDPTVFQTYSLSYDEVISQITRNNQLIAAGAIDSGTGRVVLKVPGLIEDLSDVLNMPIKVRDGTVVTFEDVAEIRRTFREPTSFSRINGQPSLTIEVVKNSGANIISTADEVRQRVNALQADWPESVQMDILQDQSEDVSTVFFELQANVIAAVVLVFISITFAMGFRSAILVGLSIPGAFLTGVAALWALGYTLSFIVLFALILVVGMLVDGAIVTTELADRRLQDGDEPKEAYSFAAKRMAWPIIASAATTISVFVPLLFWNSFLGQIMKPLPVTLIVTLTASVFMALIFIPVVGGLIGRAQPRSARAKEALYHSEYGDPRKIGGMTGTYIKVLRWAIIRPGAVVLGAVALLLASFGFYAQMGNGVTLFPSSEPNVIQLQISSRDNISIYERDRLVRLVEDRLWKYDEASSIYAQSSLPAGRGDEETIGTINLSLLDWDLRRKAALIAEDIREDVSDIPGISVQVSTPDGGPTAGKPISIQIIGGNKFSQSAAVDVIKSAMASVGGFVDITDTKSLPGVELSINVDRVEAARYGADVNILGQSVQLLTQGIEVASYRPEDATESLSIRVRFPSENRSLAELGNLRVPTQTGLVPVSNFVGFQPTERLGAIRRIDENPVVTIEANIAPGLLVADQNRKLLAEIRSIGMPEGVDYKFGGDAQDMAETFTFLLGAFISAIFLMFMVLLVQFNRFDQALIILSAIVFSVGGVLIGLLVMGRPFGLVMSGIGVIALAGIVVNNNIVLIDTFNQLIARGQPTLEAALRTGAQRLRPVMLTTITTALGLMPMVFGLSISLIDREIVQGAPSTAIWVEMSSAIVGGLLVATVLTLVVTPAMLVLAERKSDKAKAQEPNLGTPDALDLT</sequence>
<dbReference type="Gene3D" id="3.30.70.1440">
    <property type="entry name" value="Multidrug efflux transporter AcrB pore domain"/>
    <property type="match status" value="1"/>
</dbReference>
<accession>A0A1M5R225</accession>
<keyword evidence="1" id="KW-1133">Transmembrane helix</keyword>
<dbReference type="GO" id="GO:0042910">
    <property type="term" value="F:xenobiotic transmembrane transporter activity"/>
    <property type="evidence" value="ECO:0007669"/>
    <property type="project" value="TreeGrafter"/>
</dbReference>
<dbReference type="GO" id="GO:0005886">
    <property type="term" value="C:plasma membrane"/>
    <property type="evidence" value="ECO:0007669"/>
    <property type="project" value="TreeGrafter"/>
</dbReference>
<dbReference type="Gene3D" id="3.30.2090.10">
    <property type="entry name" value="Multidrug efflux transporter AcrB TolC docking domain, DN and DC subdomains"/>
    <property type="match status" value="2"/>
</dbReference>
<dbReference type="Gene3D" id="3.30.70.1430">
    <property type="entry name" value="Multidrug efflux transporter AcrB pore domain"/>
    <property type="match status" value="2"/>
</dbReference>
<dbReference type="SUPFAM" id="SSF82866">
    <property type="entry name" value="Multidrug efflux transporter AcrB transmembrane domain"/>
    <property type="match status" value="2"/>
</dbReference>
<dbReference type="PANTHER" id="PTHR32063">
    <property type="match status" value="1"/>
</dbReference>
<dbReference type="Gene3D" id="3.30.70.1320">
    <property type="entry name" value="Multidrug efflux transporter AcrB pore domain like"/>
    <property type="match status" value="1"/>
</dbReference>
<dbReference type="InterPro" id="IPR001036">
    <property type="entry name" value="Acrflvin-R"/>
</dbReference>
<evidence type="ECO:0000313" key="3">
    <source>
        <dbReference type="Proteomes" id="UP000184074"/>
    </source>
</evidence>
<feature type="transmembrane region" description="Helical" evidence="1">
    <location>
        <begin position="357"/>
        <end position="377"/>
    </location>
</feature>
<feature type="transmembrane region" description="Helical" evidence="1">
    <location>
        <begin position="856"/>
        <end position="876"/>
    </location>
</feature>
<feature type="transmembrane region" description="Helical" evidence="1">
    <location>
        <begin position="530"/>
        <end position="550"/>
    </location>
</feature>
<feature type="transmembrane region" description="Helical" evidence="1">
    <location>
        <begin position="909"/>
        <end position="930"/>
    </location>
</feature>
<dbReference type="SUPFAM" id="SSF82693">
    <property type="entry name" value="Multidrug efflux transporter AcrB pore domain, PN1, PN2, PC1 and PC2 subdomains"/>
    <property type="match status" value="2"/>
</dbReference>
<organism evidence="2 3">
    <name type="scientific">Cognatiyoonia sediminum</name>
    <dbReference type="NCBI Taxonomy" id="1508389"/>
    <lineage>
        <taxon>Bacteria</taxon>
        <taxon>Pseudomonadati</taxon>
        <taxon>Pseudomonadota</taxon>
        <taxon>Alphaproteobacteria</taxon>
        <taxon>Rhodobacterales</taxon>
        <taxon>Paracoccaceae</taxon>
        <taxon>Cognatiyoonia</taxon>
    </lineage>
</organism>
<reference evidence="2 3" key="1">
    <citation type="submission" date="2016-11" db="EMBL/GenBank/DDBJ databases">
        <authorList>
            <person name="Jaros S."/>
            <person name="Januszkiewicz K."/>
            <person name="Wedrychowicz H."/>
        </authorList>
    </citation>
    <scope>NUCLEOTIDE SEQUENCE [LARGE SCALE GENOMIC DNA]</scope>
    <source>
        <strain evidence="2 3">DSM 28715</strain>
    </source>
</reference>
<dbReference type="SUPFAM" id="SSF82714">
    <property type="entry name" value="Multidrug efflux transporter AcrB TolC docking domain, DN and DC subdomains"/>
    <property type="match status" value="2"/>
</dbReference>
<feature type="transmembrane region" description="Helical" evidence="1">
    <location>
        <begin position="332"/>
        <end position="350"/>
    </location>
</feature>
<evidence type="ECO:0000313" key="2">
    <source>
        <dbReference type="EMBL" id="SHH20221.1"/>
    </source>
</evidence>
<feature type="transmembrane region" description="Helical" evidence="1">
    <location>
        <begin position="883"/>
        <end position="903"/>
    </location>
</feature>
<keyword evidence="1" id="KW-0812">Transmembrane</keyword>
<feature type="transmembrane region" description="Helical" evidence="1">
    <location>
        <begin position="1002"/>
        <end position="1025"/>
    </location>
</feature>
<dbReference type="InterPro" id="IPR027463">
    <property type="entry name" value="AcrB_DN_DC_subdom"/>
</dbReference>
<dbReference type="Proteomes" id="UP000184074">
    <property type="component" value="Unassembled WGS sequence"/>
</dbReference>
<name>A0A1M5R225_9RHOB</name>
<protein>
    <submittedName>
        <fullName evidence="2">Multidrug efflux pump</fullName>
    </submittedName>
</protein>
<keyword evidence="3" id="KW-1185">Reference proteome</keyword>
<dbReference type="RefSeq" id="WP_072901431.1">
    <property type="nucleotide sequence ID" value="NZ_FQXB01000003.1"/>
</dbReference>
<dbReference type="PRINTS" id="PR00702">
    <property type="entry name" value="ACRIFLAVINRP"/>
</dbReference>
<keyword evidence="1" id="KW-0472">Membrane</keyword>
<proteinExistence type="predicted"/>
<evidence type="ECO:0000256" key="1">
    <source>
        <dbReference type="SAM" id="Phobius"/>
    </source>
</evidence>
<dbReference type="Pfam" id="PF00873">
    <property type="entry name" value="ACR_tran"/>
    <property type="match status" value="1"/>
</dbReference>